<proteinExistence type="predicted"/>
<sequence length="143" mass="15800">LHAHQVQHVAQVDERGRGHEDDLQHPEADVRDGEGAVVAHVLAAGLLRVAREVRLLVAPHVLGRGPQHQDPEDEQHGQPDLADDGGVLLRVLEDWFEGKIQDKTLILFKETAARPSPGPHFQVSWSPETLGRRRSQQAPSPTL</sequence>
<dbReference type="Ensembl" id="ENSSSCT00025049100.1">
    <property type="protein sequence ID" value="ENSSSCP00025021002.1"/>
    <property type="gene ID" value="ENSSSCG00025036040.1"/>
</dbReference>
<evidence type="ECO:0000313" key="2">
    <source>
        <dbReference type="Ensembl" id="ENSSSCP00030024083.1"/>
    </source>
</evidence>
<feature type="region of interest" description="Disordered" evidence="1">
    <location>
        <begin position="113"/>
        <end position="143"/>
    </location>
</feature>
<dbReference type="AlphaFoldDB" id="A0A8D0WRQ1"/>
<feature type="region of interest" description="Disordered" evidence="1">
    <location>
        <begin position="63"/>
        <end position="83"/>
    </location>
</feature>
<evidence type="ECO:0000256" key="1">
    <source>
        <dbReference type="SAM" id="MobiDB-lite"/>
    </source>
</evidence>
<reference evidence="2" key="1">
    <citation type="submission" date="2025-05" db="UniProtKB">
        <authorList>
            <consortium name="Ensembl"/>
        </authorList>
    </citation>
    <scope>IDENTIFICATION</scope>
</reference>
<feature type="region of interest" description="Disordered" evidence="1">
    <location>
        <begin position="1"/>
        <end position="31"/>
    </location>
</feature>
<organism evidence="2 3">
    <name type="scientific">Sus scrofa</name>
    <name type="common">Pig</name>
    <dbReference type="NCBI Taxonomy" id="9823"/>
    <lineage>
        <taxon>Eukaryota</taxon>
        <taxon>Metazoa</taxon>
        <taxon>Chordata</taxon>
        <taxon>Craniata</taxon>
        <taxon>Vertebrata</taxon>
        <taxon>Euteleostomi</taxon>
        <taxon>Mammalia</taxon>
        <taxon>Eutheria</taxon>
        <taxon>Laurasiatheria</taxon>
        <taxon>Artiodactyla</taxon>
        <taxon>Suina</taxon>
        <taxon>Suidae</taxon>
        <taxon>Sus</taxon>
    </lineage>
</organism>
<feature type="compositionally biased region" description="Basic and acidic residues" evidence="1">
    <location>
        <begin position="11"/>
        <end position="31"/>
    </location>
</feature>
<evidence type="ECO:0000313" key="3">
    <source>
        <dbReference type="Proteomes" id="UP000694570"/>
    </source>
</evidence>
<dbReference type="Proteomes" id="UP000694570">
    <property type="component" value="Unplaced"/>
</dbReference>
<protein>
    <submittedName>
        <fullName evidence="2">Uncharacterized protein</fullName>
    </submittedName>
</protein>
<name>A0A8D0WRQ1_PIG</name>
<dbReference type="Ensembl" id="ENSSSCT00030052803.1">
    <property type="protein sequence ID" value="ENSSSCP00030024083.1"/>
    <property type="gene ID" value="ENSSSCG00030037939.1"/>
</dbReference>
<dbReference type="Proteomes" id="UP000694727">
    <property type="component" value="Unplaced"/>
</dbReference>
<accession>A0A8D0WRQ1</accession>
<feature type="compositionally biased region" description="Basic and acidic residues" evidence="1">
    <location>
        <begin position="67"/>
        <end position="77"/>
    </location>
</feature>